<keyword evidence="4 8" id="KW-0597">Phosphoprotein</keyword>
<name>A0A9D9DXV2_9FIRM</name>
<evidence type="ECO:0000256" key="4">
    <source>
        <dbReference type="ARBA" id="ARBA00022553"/>
    </source>
</evidence>
<feature type="domain" description="HPt" evidence="10">
    <location>
        <begin position="1"/>
        <end position="108"/>
    </location>
</feature>
<dbReference type="SUPFAM" id="SSF47226">
    <property type="entry name" value="Histidine-containing phosphotransfer domain, HPT domain"/>
    <property type="match status" value="1"/>
</dbReference>
<sequence length="344" mass="38959">MEDELDFLKHIFAEECENNITKIRDIEKVALCEGYFISDELNKLLRMLHSIKGSSSMMGYMGITQVAHSLEELFIYLKDNDVSEKEFNYIINLSELALNYILKETKNIQSNTVTLDYGYSITKFINDFLTEKSFENENHKFLEKLRSSNEKRIKPYILKKKDFYILEEKAKRLIHILSLKLEKKVSLKITGTDIVVSENINDKISIAVVQILKNSIDHGIELPEERVENGKNPDGNISIDISEDNDLLIVKISDDGRGLDKDFIFETALKKGIVSDSIENYTDSQIYSFIMYPGFTTKSSASMFSGRGIGLDASNGAICSVGGNIKILSEKGKGTTFVIKIPLK</sequence>
<proteinExistence type="predicted"/>
<evidence type="ECO:0000256" key="6">
    <source>
        <dbReference type="ARBA" id="ARBA00022777"/>
    </source>
</evidence>
<evidence type="ECO:0000256" key="7">
    <source>
        <dbReference type="ARBA" id="ARBA00023012"/>
    </source>
</evidence>
<accession>A0A9D9DXV2</accession>
<dbReference type="InterPro" id="IPR005467">
    <property type="entry name" value="His_kinase_dom"/>
</dbReference>
<dbReference type="Proteomes" id="UP000823611">
    <property type="component" value="Unassembled WGS sequence"/>
</dbReference>
<comment type="catalytic activity">
    <reaction evidence="1">
        <text>ATP + protein L-histidine = ADP + protein N-phospho-L-histidine.</text>
        <dbReference type="EC" id="2.7.13.3"/>
    </reaction>
</comment>
<keyword evidence="7" id="KW-0902">Two-component regulatory system</keyword>
<dbReference type="PROSITE" id="PS50109">
    <property type="entry name" value="HIS_KIN"/>
    <property type="match status" value="1"/>
</dbReference>
<dbReference type="InterPro" id="IPR008207">
    <property type="entry name" value="Sig_transdc_His_kin_Hpt_dom"/>
</dbReference>
<dbReference type="InterPro" id="IPR036641">
    <property type="entry name" value="HPT_dom_sf"/>
</dbReference>
<dbReference type="GO" id="GO:0004673">
    <property type="term" value="F:protein histidine kinase activity"/>
    <property type="evidence" value="ECO:0007669"/>
    <property type="project" value="UniProtKB-EC"/>
</dbReference>
<dbReference type="InterPro" id="IPR051315">
    <property type="entry name" value="Bact_Chemotaxis_CheA"/>
</dbReference>
<dbReference type="SUPFAM" id="SSF55874">
    <property type="entry name" value="ATPase domain of HSP90 chaperone/DNA topoisomerase II/histidine kinase"/>
    <property type="match status" value="1"/>
</dbReference>
<dbReference type="PANTHER" id="PTHR43395">
    <property type="entry name" value="SENSOR HISTIDINE KINASE CHEA"/>
    <property type="match status" value="1"/>
</dbReference>
<gene>
    <name evidence="11" type="ORF">IAC55_03880</name>
</gene>
<evidence type="ECO:0000259" key="10">
    <source>
        <dbReference type="PROSITE" id="PS50894"/>
    </source>
</evidence>
<dbReference type="PANTHER" id="PTHR43395:SF10">
    <property type="entry name" value="CHEMOTAXIS PROTEIN CHEA"/>
    <property type="match status" value="1"/>
</dbReference>
<dbReference type="EMBL" id="JADIMX010000077">
    <property type="protein sequence ID" value="MBO8434446.1"/>
    <property type="molecule type" value="Genomic_DNA"/>
</dbReference>
<dbReference type="CDD" id="cd00088">
    <property type="entry name" value="HPT"/>
    <property type="match status" value="1"/>
</dbReference>
<protein>
    <recommendedName>
        <fullName evidence="2">histidine kinase</fullName>
        <ecNumber evidence="2">2.7.13.3</ecNumber>
    </recommendedName>
</protein>
<dbReference type="Gene3D" id="3.30.565.10">
    <property type="entry name" value="Histidine kinase-like ATPase, C-terminal domain"/>
    <property type="match status" value="1"/>
</dbReference>
<dbReference type="InterPro" id="IPR036890">
    <property type="entry name" value="HATPase_C_sf"/>
</dbReference>
<evidence type="ECO:0000256" key="2">
    <source>
        <dbReference type="ARBA" id="ARBA00012438"/>
    </source>
</evidence>
<reference evidence="11" key="2">
    <citation type="journal article" date="2021" name="PeerJ">
        <title>Extensive microbial diversity within the chicken gut microbiome revealed by metagenomics and culture.</title>
        <authorList>
            <person name="Gilroy R."/>
            <person name="Ravi A."/>
            <person name="Getino M."/>
            <person name="Pursley I."/>
            <person name="Horton D.L."/>
            <person name="Alikhan N.F."/>
            <person name="Baker D."/>
            <person name="Gharbi K."/>
            <person name="Hall N."/>
            <person name="Watson M."/>
            <person name="Adriaenssens E.M."/>
            <person name="Foster-Nyarko E."/>
            <person name="Jarju S."/>
            <person name="Secka A."/>
            <person name="Antonio M."/>
            <person name="Oren A."/>
            <person name="Chaudhuri R.R."/>
            <person name="La Ragione R."/>
            <person name="Hildebrand F."/>
            <person name="Pallen M.J."/>
        </authorList>
    </citation>
    <scope>NUCLEOTIDE SEQUENCE</scope>
    <source>
        <strain evidence="11">F6-4510</strain>
    </source>
</reference>
<dbReference type="Pfam" id="PF02518">
    <property type="entry name" value="HATPase_c"/>
    <property type="match status" value="1"/>
</dbReference>
<dbReference type="InterPro" id="IPR004358">
    <property type="entry name" value="Sig_transdc_His_kin-like_C"/>
</dbReference>
<dbReference type="GO" id="GO:0000160">
    <property type="term" value="P:phosphorelay signal transduction system"/>
    <property type="evidence" value="ECO:0007669"/>
    <property type="project" value="UniProtKB-KW"/>
</dbReference>
<evidence type="ECO:0000256" key="8">
    <source>
        <dbReference type="PROSITE-ProRule" id="PRU00110"/>
    </source>
</evidence>
<dbReference type="PRINTS" id="PR00344">
    <property type="entry name" value="BCTRLSENSOR"/>
</dbReference>
<evidence type="ECO:0000313" key="12">
    <source>
        <dbReference type="Proteomes" id="UP000823611"/>
    </source>
</evidence>
<comment type="caution">
    <text evidence="11">The sequence shown here is derived from an EMBL/GenBank/DDBJ whole genome shotgun (WGS) entry which is preliminary data.</text>
</comment>
<organism evidence="11 12">
    <name type="scientific">Candidatus Fimicola merdigallinarum</name>
    <dbReference type="NCBI Taxonomy" id="2840819"/>
    <lineage>
        <taxon>Bacteria</taxon>
        <taxon>Bacillati</taxon>
        <taxon>Bacillota</taxon>
        <taxon>Clostridia</taxon>
        <taxon>Lachnospirales</taxon>
        <taxon>Lachnospiraceae</taxon>
        <taxon>Lachnospiraceae incertae sedis</taxon>
        <taxon>Candidatus Fimicola</taxon>
    </lineage>
</organism>
<feature type="modified residue" description="Phosphohistidine" evidence="8">
    <location>
        <position position="49"/>
    </location>
</feature>
<evidence type="ECO:0000256" key="3">
    <source>
        <dbReference type="ARBA" id="ARBA00022500"/>
    </source>
</evidence>
<dbReference type="FunFam" id="3.30.565.10:FF:000016">
    <property type="entry name" value="Chemotaxis protein CheA, putative"/>
    <property type="match status" value="1"/>
</dbReference>
<dbReference type="Pfam" id="PF01627">
    <property type="entry name" value="Hpt"/>
    <property type="match status" value="1"/>
</dbReference>
<dbReference type="SMART" id="SM00387">
    <property type="entry name" value="HATPase_c"/>
    <property type="match status" value="1"/>
</dbReference>
<dbReference type="EC" id="2.7.13.3" evidence="2"/>
<dbReference type="AlphaFoldDB" id="A0A9D9DXV2"/>
<evidence type="ECO:0000256" key="5">
    <source>
        <dbReference type="ARBA" id="ARBA00022679"/>
    </source>
</evidence>
<evidence type="ECO:0000259" key="9">
    <source>
        <dbReference type="PROSITE" id="PS50109"/>
    </source>
</evidence>
<dbReference type="GO" id="GO:0006935">
    <property type="term" value="P:chemotaxis"/>
    <property type="evidence" value="ECO:0007669"/>
    <property type="project" value="UniProtKB-KW"/>
</dbReference>
<evidence type="ECO:0000256" key="1">
    <source>
        <dbReference type="ARBA" id="ARBA00000085"/>
    </source>
</evidence>
<keyword evidence="6" id="KW-0418">Kinase</keyword>
<keyword evidence="3" id="KW-0145">Chemotaxis</keyword>
<reference evidence="11" key="1">
    <citation type="submission" date="2020-10" db="EMBL/GenBank/DDBJ databases">
        <authorList>
            <person name="Gilroy R."/>
        </authorList>
    </citation>
    <scope>NUCLEOTIDE SEQUENCE</scope>
    <source>
        <strain evidence="11">F6-4510</strain>
    </source>
</reference>
<dbReference type="InterPro" id="IPR003594">
    <property type="entry name" value="HATPase_dom"/>
</dbReference>
<keyword evidence="5" id="KW-0808">Transferase</keyword>
<dbReference type="Gene3D" id="1.20.120.160">
    <property type="entry name" value="HPT domain"/>
    <property type="match status" value="1"/>
</dbReference>
<feature type="domain" description="Histidine kinase" evidence="9">
    <location>
        <begin position="208"/>
        <end position="344"/>
    </location>
</feature>
<dbReference type="PROSITE" id="PS50894">
    <property type="entry name" value="HPT"/>
    <property type="match status" value="1"/>
</dbReference>
<evidence type="ECO:0000313" key="11">
    <source>
        <dbReference type="EMBL" id="MBO8434446.1"/>
    </source>
</evidence>